<dbReference type="PANTHER" id="PTHR46383">
    <property type="entry name" value="ASPARTATE AMINOTRANSFERASE"/>
    <property type="match status" value="1"/>
</dbReference>
<keyword evidence="5" id="KW-0663">Pyridoxal phosphate</keyword>
<sequence length="391" mass="44214">MFVKQAKRMENAPLSRIREIATYCTELEKQGKHIIKFTMGEPDFDTPQHIKDACKRAIDEGKTKYAPINGIEPLRAVISEKLEKENQIHYSLDEIMVTTGVAQGIFLSLMCFLDEGDEVILPNPGYNSYLTIPNVAGAIVKKYSLKEENNFQIDIKELEGLITEKTKILVLISPNNPIGSILTEETLKKVAELVKDKNIIIVADEIYEQLTYDGKRAVSFASLPGMKDKTILMNGFSKYFAMTGWRLGYIAAPKQYIEPMIRMSFLMTAGAANFVQYAAVEALRQDKSICEKMRLEYKRRRDYLYEKLNQIDKLSCLKPEGAFYLFLNIKQTGMSSEKFSQFLLEEAGVATIPGSVFGETGEGFVRLSYATSYENIVEAVEKIKAAMSKLR</sequence>
<evidence type="ECO:0000256" key="6">
    <source>
        <dbReference type="RuleBase" id="RU000481"/>
    </source>
</evidence>
<dbReference type="Pfam" id="PF00155">
    <property type="entry name" value="Aminotran_1_2"/>
    <property type="match status" value="1"/>
</dbReference>
<evidence type="ECO:0000313" key="8">
    <source>
        <dbReference type="EMBL" id="MCQ1531164.1"/>
    </source>
</evidence>
<dbReference type="PROSITE" id="PS00105">
    <property type="entry name" value="AA_TRANSFER_CLASS_1"/>
    <property type="match status" value="1"/>
</dbReference>
<evidence type="ECO:0000259" key="7">
    <source>
        <dbReference type="Pfam" id="PF00155"/>
    </source>
</evidence>
<dbReference type="SUPFAM" id="SSF53383">
    <property type="entry name" value="PLP-dependent transferases"/>
    <property type="match status" value="1"/>
</dbReference>
<dbReference type="CDD" id="cd00609">
    <property type="entry name" value="AAT_like"/>
    <property type="match status" value="1"/>
</dbReference>
<dbReference type="EC" id="2.6.1.-" evidence="6"/>
<keyword evidence="3 6" id="KW-0032">Aminotransferase</keyword>
<comment type="caution">
    <text evidence="8">The sequence shown here is derived from an EMBL/GenBank/DDBJ whole genome shotgun (WGS) entry which is preliminary data.</text>
</comment>
<accession>A0ABT1NIU9</accession>
<dbReference type="InterPro" id="IPR015422">
    <property type="entry name" value="PyrdxlP-dep_Trfase_small"/>
</dbReference>
<comment type="similarity">
    <text evidence="2 6">Belongs to the class-I pyridoxal-phosphate-dependent aminotransferase family.</text>
</comment>
<dbReference type="GO" id="GO:0008483">
    <property type="term" value="F:transaminase activity"/>
    <property type="evidence" value="ECO:0007669"/>
    <property type="project" value="UniProtKB-KW"/>
</dbReference>
<evidence type="ECO:0000256" key="1">
    <source>
        <dbReference type="ARBA" id="ARBA00001933"/>
    </source>
</evidence>
<keyword evidence="4 6" id="KW-0808">Transferase</keyword>
<dbReference type="InterPro" id="IPR050596">
    <property type="entry name" value="AspAT/PAT-like"/>
</dbReference>
<dbReference type="InterPro" id="IPR004838">
    <property type="entry name" value="NHTrfase_class1_PyrdxlP-BS"/>
</dbReference>
<dbReference type="Proteomes" id="UP001651880">
    <property type="component" value="Unassembled WGS sequence"/>
</dbReference>
<name>A0ABT1NIU9_9FIRM</name>
<dbReference type="Gene3D" id="3.40.640.10">
    <property type="entry name" value="Type I PLP-dependent aspartate aminotransferase-like (Major domain)"/>
    <property type="match status" value="1"/>
</dbReference>
<evidence type="ECO:0000256" key="4">
    <source>
        <dbReference type="ARBA" id="ARBA00022679"/>
    </source>
</evidence>
<dbReference type="EMBL" id="JAJEKE010000018">
    <property type="protein sequence ID" value="MCQ1531164.1"/>
    <property type="molecule type" value="Genomic_DNA"/>
</dbReference>
<dbReference type="PANTHER" id="PTHR46383:SF1">
    <property type="entry name" value="ASPARTATE AMINOTRANSFERASE"/>
    <property type="match status" value="1"/>
</dbReference>
<reference evidence="8 9" key="1">
    <citation type="submission" date="2021-10" db="EMBL/GenBank/DDBJ databases">
        <title>Lutispora strain m25 sp. nov., a thermophilic, non-spore-forming bacterium isolated from a lab-scale methanogenic bioreactor digesting anaerobic sludge.</title>
        <authorList>
            <person name="El Houari A."/>
            <person name="Mcdonald J."/>
        </authorList>
    </citation>
    <scope>NUCLEOTIDE SEQUENCE [LARGE SCALE GENOMIC DNA]</scope>
    <source>
        <strain evidence="9">m25</strain>
    </source>
</reference>
<dbReference type="InterPro" id="IPR004839">
    <property type="entry name" value="Aminotransferase_I/II_large"/>
</dbReference>
<dbReference type="RefSeq" id="WP_255228684.1">
    <property type="nucleotide sequence ID" value="NZ_JAJEKE010000018.1"/>
</dbReference>
<evidence type="ECO:0000256" key="2">
    <source>
        <dbReference type="ARBA" id="ARBA00007441"/>
    </source>
</evidence>
<feature type="domain" description="Aminotransferase class I/classII large" evidence="7">
    <location>
        <begin position="33"/>
        <end position="383"/>
    </location>
</feature>
<evidence type="ECO:0000256" key="5">
    <source>
        <dbReference type="ARBA" id="ARBA00022898"/>
    </source>
</evidence>
<evidence type="ECO:0000313" key="9">
    <source>
        <dbReference type="Proteomes" id="UP001651880"/>
    </source>
</evidence>
<dbReference type="InterPro" id="IPR015421">
    <property type="entry name" value="PyrdxlP-dep_Trfase_major"/>
</dbReference>
<protein>
    <recommendedName>
        <fullName evidence="6">Aminotransferase</fullName>
        <ecNumber evidence="6">2.6.1.-</ecNumber>
    </recommendedName>
</protein>
<dbReference type="InterPro" id="IPR015424">
    <property type="entry name" value="PyrdxlP-dep_Trfase"/>
</dbReference>
<organism evidence="8 9">
    <name type="scientific">Lutispora saccharofermentans</name>
    <dbReference type="NCBI Taxonomy" id="3024236"/>
    <lineage>
        <taxon>Bacteria</taxon>
        <taxon>Bacillati</taxon>
        <taxon>Bacillota</taxon>
        <taxon>Clostridia</taxon>
        <taxon>Lutisporales</taxon>
        <taxon>Lutisporaceae</taxon>
        <taxon>Lutispora</taxon>
    </lineage>
</organism>
<comment type="cofactor">
    <cofactor evidence="1 6">
        <name>pyridoxal 5'-phosphate</name>
        <dbReference type="ChEBI" id="CHEBI:597326"/>
    </cofactor>
</comment>
<gene>
    <name evidence="8" type="ORF">LJD61_16680</name>
</gene>
<dbReference type="Gene3D" id="3.90.1150.10">
    <property type="entry name" value="Aspartate Aminotransferase, domain 1"/>
    <property type="match status" value="1"/>
</dbReference>
<proteinExistence type="inferred from homology"/>
<evidence type="ECO:0000256" key="3">
    <source>
        <dbReference type="ARBA" id="ARBA00022576"/>
    </source>
</evidence>
<keyword evidence="9" id="KW-1185">Reference proteome</keyword>